<dbReference type="EMBL" id="JAAYVO010000050">
    <property type="protein sequence ID" value="NLH35141.1"/>
    <property type="molecule type" value="Genomic_DNA"/>
</dbReference>
<protein>
    <submittedName>
        <fullName evidence="1">Uncharacterized protein</fullName>
    </submittedName>
</protein>
<evidence type="ECO:0000313" key="2">
    <source>
        <dbReference type="Proteomes" id="UP000559962"/>
    </source>
</evidence>
<proteinExistence type="predicted"/>
<dbReference type="AlphaFoldDB" id="A0A847J3M5"/>
<name>A0A847J3M5_9LACT</name>
<reference evidence="1 2" key="1">
    <citation type="journal article" date="2020" name="Biotechnol. Biofuels">
        <title>New insights from the biogas microbiome by comprehensive genome-resolved metagenomics of nearly 1600 species originating from multiple anaerobic digesters.</title>
        <authorList>
            <person name="Campanaro S."/>
            <person name="Treu L."/>
            <person name="Rodriguez-R L.M."/>
            <person name="Kovalovszki A."/>
            <person name="Ziels R.M."/>
            <person name="Maus I."/>
            <person name="Zhu X."/>
            <person name="Kougias P.G."/>
            <person name="Basile A."/>
            <person name="Luo G."/>
            <person name="Schluter A."/>
            <person name="Konstantinidis K.T."/>
            <person name="Angelidaki I."/>
        </authorList>
    </citation>
    <scope>NUCLEOTIDE SEQUENCE [LARGE SCALE GENOMIC DNA]</scope>
    <source>
        <strain evidence="1">AS27yjCOA_61</strain>
    </source>
</reference>
<comment type="caution">
    <text evidence="1">The sequence shown here is derived from an EMBL/GenBank/DDBJ whole genome shotgun (WGS) entry which is preliminary data.</text>
</comment>
<dbReference type="Proteomes" id="UP000559962">
    <property type="component" value="Unassembled WGS sequence"/>
</dbReference>
<evidence type="ECO:0000313" key="1">
    <source>
        <dbReference type="EMBL" id="NLH35141.1"/>
    </source>
</evidence>
<organism evidence="1 2">
    <name type="scientific">Pseudolactococcus chungangensis</name>
    <dbReference type="NCBI Taxonomy" id="451457"/>
    <lineage>
        <taxon>Bacteria</taxon>
        <taxon>Bacillati</taxon>
        <taxon>Bacillota</taxon>
        <taxon>Bacilli</taxon>
        <taxon>Lactobacillales</taxon>
        <taxon>Streptococcaceae</taxon>
        <taxon>Pseudolactococcus</taxon>
    </lineage>
</organism>
<sequence>MAGVKKVDVTRLARERGICSALIDKLNSAMLAGFTELETQMITENIKR</sequence>
<accession>A0A847J3M5</accession>
<gene>
    <name evidence="1" type="ORF">GX453_03795</name>
</gene>